<keyword evidence="8" id="KW-0238">DNA-binding</keyword>
<dbReference type="OrthoDB" id="9810135at2"/>
<dbReference type="RefSeq" id="WP_107821490.1">
    <property type="nucleotide sequence ID" value="NZ_QAAD01000004.1"/>
</dbReference>
<keyword evidence="1" id="KW-0540">Nuclease</keyword>
<evidence type="ECO:0000256" key="1">
    <source>
        <dbReference type="ARBA" id="ARBA00022722"/>
    </source>
</evidence>
<dbReference type="AlphaFoldDB" id="A0A2T5C477"/>
<dbReference type="GO" id="GO:0000725">
    <property type="term" value="P:recombinational repair"/>
    <property type="evidence" value="ECO:0007669"/>
    <property type="project" value="TreeGrafter"/>
</dbReference>
<dbReference type="GO" id="GO:0005829">
    <property type="term" value="C:cytosol"/>
    <property type="evidence" value="ECO:0007669"/>
    <property type="project" value="TreeGrafter"/>
</dbReference>
<dbReference type="InterPro" id="IPR000212">
    <property type="entry name" value="DNA_helicase_UvrD/REP"/>
</dbReference>
<evidence type="ECO:0000256" key="4">
    <source>
        <dbReference type="ARBA" id="ARBA00022801"/>
    </source>
</evidence>
<sequence length="1103" mass="126577">MSQLQIYKASAGSGKTFRLAIEYLKIALSDEWNYKNILAVTFTNKATTEMKERVIEELYKLSRNEKTAYLDVLKQEMSLAEPELVLRAQNALKHLLHDYSRFSISTIDSFFQRVIKAFNRELGINTAYQVDLEDDRILDEAVDQLLLSIDDDPDLLSWLKQFAEDKIREGGGWSLKGDILSLGRQIYNETFRQLSPVLNEKLSDKKFIRQYRKDLRRIIVNFEETLKQIGEQGLEIMRQGGVTVDDFKYKKAGAASAFDKLVNNAFAPSSRVLAVVEDVAAFHDKKASAHIVNIAHQLQPLLAQAVNFHTENIASYNTAKMIVDQLYTLGILVDLQQVVRELTREKGVILISESGNLLKQIIDDSDTPFIYEKTGVYYKHFMIDEFQDTSGLQWGNFRPLVGNSLAEDNLGMLVGDVKQAIYRWRNGDWNLLASEVMQAFPANGAEEKQLTQNWRSSGTVIRFNNRVFQVVPQLMQTHFSGQIQEAGLNDELFGDAILRIYNEGLQEIGQQSLKDAGYIRMRFLEKKKRGEEPTNEELVLDELIESIQAAQDQGVTARDMAILVRTKAEAKVIADRLLTEKASGDGHYNFNVLSGESLYVKNAASVAFLVSMLRLLKDPDDQLSMPFANYQYYATIAPVLNRLNKQVDWAVEQQDDAQLFMDFAPRYEPELNERFEDYRNQDNKLYEFLTGSYFNHQLAAQNLQEIIFSLSNRFCLFDFADELAYLQAFIDHVSNYMKNRSADLAGFLAWWDEAGQRKTIAVSEALDAIRIQTIHKAKGLEYACVFIPFCDWSLGISGQHAPMLWCRPLVEPFNQLELVPVKFGKSMGLSHFFREYFSEIRNNYIDNLNMLYVAFTRAKMALYTWSEYGKTLATTGDLLKMCVNMEEGVPFNGREDICSPLTEHFDEEKQLLELGALTASARKEKNENQSLSLRRFQFKDFSTYLRLRKNHENFFEAGDSTEQKINRGRLVHDVLSRIETADQLEKACEELVFKGMMTDAEAREMHAELQDLLADPEVTSWFDGSYRILNEHNIITGKGVKRPDRIMLSPDEVIVVDYKSGEFESMKYVKQVSDYMDALQQCGYPNVKGFIWYTKMNKRVVVK</sequence>
<dbReference type="GO" id="GO:0005524">
    <property type="term" value="F:ATP binding"/>
    <property type="evidence" value="ECO:0007669"/>
    <property type="project" value="UniProtKB-UniRule"/>
</dbReference>
<comment type="caution">
    <text evidence="17">The sequence shown here is derived from an EMBL/GenBank/DDBJ whole genome shotgun (WGS) entry which is preliminary data.</text>
</comment>
<feature type="domain" description="UvrD-like helicase ATP-binding" evidence="15">
    <location>
        <begin position="1"/>
        <end position="457"/>
    </location>
</feature>
<name>A0A2T5C477_9BACT</name>
<dbReference type="Proteomes" id="UP000243525">
    <property type="component" value="Unassembled WGS sequence"/>
</dbReference>
<evidence type="ECO:0000256" key="6">
    <source>
        <dbReference type="ARBA" id="ARBA00022839"/>
    </source>
</evidence>
<proteinExistence type="predicted"/>
<keyword evidence="9" id="KW-0234">DNA repair</keyword>
<dbReference type="GO" id="GO:0004527">
    <property type="term" value="F:exonuclease activity"/>
    <property type="evidence" value="ECO:0007669"/>
    <property type="project" value="UniProtKB-KW"/>
</dbReference>
<evidence type="ECO:0000256" key="13">
    <source>
        <dbReference type="ARBA" id="ARBA00048988"/>
    </source>
</evidence>
<dbReference type="GO" id="GO:0003677">
    <property type="term" value="F:DNA binding"/>
    <property type="evidence" value="ECO:0007669"/>
    <property type="project" value="UniProtKB-KW"/>
</dbReference>
<evidence type="ECO:0000313" key="17">
    <source>
        <dbReference type="EMBL" id="PTN09594.1"/>
    </source>
</evidence>
<dbReference type="InterPro" id="IPR011604">
    <property type="entry name" value="PDDEXK-like_dom_sf"/>
</dbReference>
<dbReference type="EC" id="5.6.2.4" evidence="12"/>
<evidence type="ECO:0000256" key="7">
    <source>
        <dbReference type="ARBA" id="ARBA00022840"/>
    </source>
</evidence>
<evidence type="ECO:0000259" key="16">
    <source>
        <dbReference type="PROSITE" id="PS51217"/>
    </source>
</evidence>
<keyword evidence="10" id="KW-0413">Isomerase</keyword>
<evidence type="ECO:0000256" key="9">
    <source>
        <dbReference type="ARBA" id="ARBA00023204"/>
    </source>
</evidence>
<dbReference type="GO" id="GO:0043138">
    <property type="term" value="F:3'-5' DNA helicase activity"/>
    <property type="evidence" value="ECO:0007669"/>
    <property type="project" value="UniProtKB-EC"/>
</dbReference>
<dbReference type="PANTHER" id="PTHR11070:SF67">
    <property type="entry name" value="DNA 3'-5' HELICASE"/>
    <property type="match status" value="1"/>
</dbReference>
<evidence type="ECO:0000313" key="18">
    <source>
        <dbReference type="Proteomes" id="UP000243525"/>
    </source>
</evidence>
<dbReference type="Pfam" id="PF12705">
    <property type="entry name" value="PDDEXK_1"/>
    <property type="match status" value="1"/>
</dbReference>
<dbReference type="Gene3D" id="3.90.320.10">
    <property type="match status" value="1"/>
</dbReference>
<dbReference type="Pfam" id="PF00580">
    <property type="entry name" value="UvrD-helicase"/>
    <property type="match status" value="1"/>
</dbReference>
<keyword evidence="5 14" id="KW-0347">Helicase</keyword>
<evidence type="ECO:0000259" key="15">
    <source>
        <dbReference type="PROSITE" id="PS51198"/>
    </source>
</evidence>
<gene>
    <name evidence="17" type="ORF">C8N47_104139</name>
</gene>
<dbReference type="PROSITE" id="PS51217">
    <property type="entry name" value="UVRD_HELICASE_CTER"/>
    <property type="match status" value="1"/>
</dbReference>
<evidence type="ECO:0000256" key="14">
    <source>
        <dbReference type="PROSITE-ProRule" id="PRU00560"/>
    </source>
</evidence>
<dbReference type="InterPro" id="IPR014016">
    <property type="entry name" value="UvrD-like_ATP-bd"/>
</dbReference>
<dbReference type="Gene3D" id="3.40.50.300">
    <property type="entry name" value="P-loop containing nucleotide triphosphate hydrolases"/>
    <property type="match status" value="3"/>
</dbReference>
<accession>A0A2T5C477</accession>
<feature type="binding site" evidence="14">
    <location>
        <begin position="9"/>
        <end position="16"/>
    </location>
    <ligand>
        <name>ATP</name>
        <dbReference type="ChEBI" id="CHEBI:30616"/>
    </ligand>
</feature>
<dbReference type="InterPro" id="IPR038726">
    <property type="entry name" value="PDDEXK_AddAB-type"/>
</dbReference>
<evidence type="ECO:0000256" key="12">
    <source>
        <dbReference type="ARBA" id="ARBA00034808"/>
    </source>
</evidence>
<keyword evidence="6 17" id="KW-0269">Exonuclease</keyword>
<dbReference type="PROSITE" id="PS51198">
    <property type="entry name" value="UVRD_HELICASE_ATP_BIND"/>
    <property type="match status" value="1"/>
</dbReference>
<evidence type="ECO:0000256" key="11">
    <source>
        <dbReference type="ARBA" id="ARBA00034617"/>
    </source>
</evidence>
<evidence type="ECO:0000256" key="8">
    <source>
        <dbReference type="ARBA" id="ARBA00023125"/>
    </source>
</evidence>
<dbReference type="EMBL" id="QAAD01000004">
    <property type="protein sequence ID" value="PTN09594.1"/>
    <property type="molecule type" value="Genomic_DNA"/>
</dbReference>
<dbReference type="SUPFAM" id="SSF52540">
    <property type="entry name" value="P-loop containing nucleoside triphosphate hydrolases"/>
    <property type="match status" value="1"/>
</dbReference>
<keyword evidence="18" id="KW-1185">Reference proteome</keyword>
<dbReference type="PANTHER" id="PTHR11070">
    <property type="entry name" value="UVRD / RECB / PCRA DNA HELICASE FAMILY MEMBER"/>
    <property type="match status" value="1"/>
</dbReference>
<reference evidence="17 18" key="1">
    <citation type="submission" date="2018-04" db="EMBL/GenBank/DDBJ databases">
        <title>Genomic Encyclopedia of Archaeal and Bacterial Type Strains, Phase II (KMG-II): from individual species to whole genera.</title>
        <authorList>
            <person name="Goeker M."/>
        </authorList>
    </citation>
    <scope>NUCLEOTIDE SEQUENCE [LARGE SCALE GENOMIC DNA]</scope>
    <source>
        <strain evidence="17 18">DSM 28823</strain>
    </source>
</reference>
<comment type="catalytic activity">
    <reaction evidence="13">
        <text>ATP + H2O = ADP + phosphate + H(+)</text>
        <dbReference type="Rhea" id="RHEA:13065"/>
        <dbReference type="ChEBI" id="CHEBI:15377"/>
        <dbReference type="ChEBI" id="CHEBI:15378"/>
        <dbReference type="ChEBI" id="CHEBI:30616"/>
        <dbReference type="ChEBI" id="CHEBI:43474"/>
        <dbReference type="ChEBI" id="CHEBI:456216"/>
        <dbReference type="EC" id="5.6.2.4"/>
    </reaction>
</comment>
<dbReference type="InterPro" id="IPR014017">
    <property type="entry name" value="DNA_helicase_UvrD-like_C"/>
</dbReference>
<organism evidence="17 18">
    <name type="scientific">Mangrovibacterium marinum</name>
    <dbReference type="NCBI Taxonomy" id="1639118"/>
    <lineage>
        <taxon>Bacteria</taxon>
        <taxon>Pseudomonadati</taxon>
        <taxon>Bacteroidota</taxon>
        <taxon>Bacteroidia</taxon>
        <taxon>Marinilabiliales</taxon>
        <taxon>Prolixibacteraceae</taxon>
        <taxon>Mangrovibacterium</taxon>
    </lineage>
</organism>
<keyword evidence="7 14" id="KW-0067">ATP-binding</keyword>
<evidence type="ECO:0000256" key="3">
    <source>
        <dbReference type="ARBA" id="ARBA00022763"/>
    </source>
</evidence>
<dbReference type="InterPro" id="IPR027417">
    <property type="entry name" value="P-loop_NTPase"/>
</dbReference>
<evidence type="ECO:0000256" key="10">
    <source>
        <dbReference type="ARBA" id="ARBA00023235"/>
    </source>
</evidence>
<dbReference type="Gene3D" id="1.10.3170.10">
    <property type="entry name" value="Recbcd, chain B, domain 2"/>
    <property type="match status" value="1"/>
</dbReference>
<evidence type="ECO:0000256" key="5">
    <source>
        <dbReference type="ARBA" id="ARBA00022806"/>
    </source>
</evidence>
<protein>
    <recommendedName>
        <fullName evidence="12">DNA 3'-5' helicase</fullName>
        <ecNumber evidence="12">5.6.2.4</ecNumber>
    </recommendedName>
</protein>
<feature type="domain" description="UvrD-like helicase C-terminal" evidence="16">
    <location>
        <begin position="495"/>
        <end position="779"/>
    </location>
</feature>
<keyword evidence="4 14" id="KW-0378">Hydrolase</keyword>
<keyword evidence="3" id="KW-0227">DNA damage</keyword>
<keyword evidence="2 14" id="KW-0547">Nucleotide-binding</keyword>
<evidence type="ECO:0000256" key="2">
    <source>
        <dbReference type="ARBA" id="ARBA00022741"/>
    </source>
</evidence>
<comment type="catalytic activity">
    <reaction evidence="11">
        <text>Couples ATP hydrolysis with the unwinding of duplex DNA by translocating in the 3'-5' direction.</text>
        <dbReference type="EC" id="5.6.2.4"/>
    </reaction>
</comment>
<dbReference type="Pfam" id="PF13361">
    <property type="entry name" value="UvrD_C"/>
    <property type="match status" value="1"/>
</dbReference>